<dbReference type="PANTHER" id="PTHR34472">
    <property type="entry name" value="SULFUR CARRIER PROTEIN THIS"/>
    <property type="match status" value="1"/>
</dbReference>
<evidence type="ECO:0000313" key="1">
    <source>
        <dbReference type="EMBL" id="SFJ27820.1"/>
    </source>
</evidence>
<dbReference type="InterPro" id="IPR016155">
    <property type="entry name" value="Mopterin_synth/thiamin_S_b"/>
</dbReference>
<name>A0A1I3Q2E6_9SPHI</name>
<dbReference type="NCBIfam" id="TIGR01683">
    <property type="entry name" value="thiS"/>
    <property type="match status" value="1"/>
</dbReference>
<dbReference type="AlphaFoldDB" id="A0A1I3Q2E6"/>
<dbReference type="RefSeq" id="WP_090628796.1">
    <property type="nucleotide sequence ID" value="NZ_FOQO01000008.1"/>
</dbReference>
<dbReference type="InterPro" id="IPR012675">
    <property type="entry name" value="Beta-grasp_dom_sf"/>
</dbReference>
<proteinExistence type="predicted"/>
<keyword evidence="2" id="KW-1185">Reference proteome</keyword>
<dbReference type="InterPro" id="IPR010035">
    <property type="entry name" value="Thi_S"/>
</dbReference>
<accession>A0A1I3Q2E6</accession>
<dbReference type="OrthoDB" id="1525151at2"/>
<evidence type="ECO:0000313" key="2">
    <source>
        <dbReference type="Proteomes" id="UP000198670"/>
    </source>
</evidence>
<dbReference type="Pfam" id="PF02597">
    <property type="entry name" value="ThiS"/>
    <property type="match status" value="1"/>
</dbReference>
<sequence>MEIIINQQTVTVYQGITLANVLRDYGAQPSKGTAVAINETVIPRKQWDITILQPNDRVIVVKAAQGG</sequence>
<dbReference type="PANTHER" id="PTHR34472:SF1">
    <property type="entry name" value="SULFUR CARRIER PROTEIN THIS"/>
    <property type="match status" value="1"/>
</dbReference>
<protein>
    <submittedName>
        <fullName evidence="1">Sulfur carrier protein ThiS</fullName>
    </submittedName>
</protein>
<dbReference type="Gene3D" id="3.10.20.30">
    <property type="match status" value="1"/>
</dbReference>
<dbReference type="SUPFAM" id="SSF54285">
    <property type="entry name" value="MoaD/ThiS"/>
    <property type="match status" value="1"/>
</dbReference>
<dbReference type="CDD" id="cd00565">
    <property type="entry name" value="Ubl_ThiS"/>
    <property type="match status" value="1"/>
</dbReference>
<dbReference type="EMBL" id="FOQO01000008">
    <property type="protein sequence ID" value="SFJ27820.1"/>
    <property type="molecule type" value="Genomic_DNA"/>
</dbReference>
<organism evidence="1 2">
    <name type="scientific">Parapedobacter indicus</name>
    <dbReference type="NCBI Taxonomy" id="1477437"/>
    <lineage>
        <taxon>Bacteria</taxon>
        <taxon>Pseudomonadati</taxon>
        <taxon>Bacteroidota</taxon>
        <taxon>Sphingobacteriia</taxon>
        <taxon>Sphingobacteriales</taxon>
        <taxon>Sphingobacteriaceae</taxon>
        <taxon>Parapedobacter</taxon>
    </lineage>
</organism>
<gene>
    <name evidence="1" type="ORF">SAMN05444682_108239</name>
</gene>
<reference evidence="1 2" key="1">
    <citation type="submission" date="2016-10" db="EMBL/GenBank/DDBJ databases">
        <authorList>
            <person name="de Groot N.N."/>
        </authorList>
    </citation>
    <scope>NUCLEOTIDE SEQUENCE [LARGE SCALE GENOMIC DNA]</scope>
    <source>
        <strain evidence="1 2">RK1</strain>
    </source>
</reference>
<dbReference type="InterPro" id="IPR003749">
    <property type="entry name" value="ThiS/MoaD-like"/>
</dbReference>
<dbReference type="Proteomes" id="UP000198670">
    <property type="component" value="Unassembled WGS sequence"/>
</dbReference>
<dbReference type="STRING" id="1477437.SAMN05444682_108239"/>